<evidence type="ECO:0000313" key="2">
    <source>
        <dbReference type="Proteomes" id="UP001230504"/>
    </source>
</evidence>
<accession>A0AAD8Q429</accession>
<proteinExistence type="predicted"/>
<reference evidence="1" key="1">
    <citation type="submission" date="2021-06" db="EMBL/GenBank/DDBJ databases">
        <title>Comparative genomics, transcriptomics and evolutionary studies reveal genomic signatures of adaptation to plant cell wall in hemibiotrophic fungi.</title>
        <authorList>
            <consortium name="DOE Joint Genome Institute"/>
            <person name="Baroncelli R."/>
            <person name="Diaz J.F."/>
            <person name="Benocci T."/>
            <person name="Peng M."/>
            <person name="Battaglia E."/>
            <person name="Haridas S."/>
            <person name="Andreopoulos W."/>
            <person name="Labutti K."/>
            <person name="Pangilinan J."/>
            <person name="Floch G.L."/>
            <person name="Makela M.R."/>
            <person name="Henrissat B."/>
            <person name="Grigoriev I.V."/>
            <person name="Crouch J.A."/>
            <person name="De Vries R.P."/>
            <person name="Sukno S.A."/>
            <person name="Thon M.R."/>
        </authorList>
    </citation>
    <scope>NUCLEOTIDE SEQUENCE</scope>
    <source>
        <strain evidence="1">CBS 125086</strain>
    </source>
</reference>
<dbReference type="AlphaFoldDB" id="A0AAD8Q429"/>
<dbReference type="GeneID" id="85449524"/>
<keyword evidence="2" id="KW-1185">Reference proteome</keyword>
<dbReference type="Proteomes" id="UP001230504">
    <property type="component" value="Unassembled WGS sequence"/>
</dbReference>
<dbReference type="EMBL" id="JAHLJV010000015">
    <property type="protein sequence ID" value="KAK1595470.1"/>
    <property type="molecule type" value="Genomic_DNA"/>
</dbReference>
<gene>
    <name evidence="1" type="ORF">LY79DRAFT_99699</name>
</gene>
<sequence>MCVSPTHFLSPTRDCVIVRLGVRSKATSWIRIRTLEAGKKGVEKGTSCGQTGRDRELLWSRDNPRLGKEAYVLCMYYVPRYELPTWPGLSPPQTNPVDCASRSGRGQGLAEMSSEPGTDLLFSARSPAHPDTPDFRPTSHITRPLISPSPNVISPFDCTCLPYRQNRQRCSCTLHALPPPPYYVSTCSTAGPRVCLPKTLLHANPQHERQPSSAHARNQWIETLPPAVSDCADQIIIVAHRQLTLTVTEICLNPASPLANSTNADTAAASCLFRIVSCRPVMSCHTVSYRLVLPRLVSTPKVLGGL</sequence>
<evidence type="ECO:0000313" key="1">
    <source>
        <dbReference type="EMBL" id="KAK1595470.1"/>
    </source>
</evidence>
<dbReference type="RefSeq" id="XP_060416482.1">
    <property type="nucleotide sequence ID" value="XM_060565284.1"/>
</dbReference>
<protein>
    <submittedName>
        <fullName evidence="1">Uncharacterized protein</fullName>
    </submittedName>
</protein>
<comment type="caution">
    <text evidence="1">The sequence shown here is derived from an EMBL/GenBank/DDBJ whole genome shotgun (WGS) entry which is preliminary data.</text>
</comment>
<name>A0AAD8Q429_9PEZI</name>
<organism evidence="1 2">
    <name type="scientific">Colletotrichum navitas</name>
    <dbReference type="NCBI Taxonomy" id="681940"/>
    <lineage>
        <taxon>Eukaryota</taxon>
        <taxon>Fungi</taxon>
        <taxon>Dikarya</taxon>
        <taxon>Ascomycota</taxon>
        <taxon>Pezizomycotina</taxon>
        <taxon>Sordariomycetes</taxon>
        <taxon>Hypocreomycetidae</taxon>
        <taxon>Glomerellales</taxon>
        <taxon>Glomerellaceae</taxon>
        <taxon>Colletotrichum</taxon>
        <taxon>Colletotrichum graminicola species complex</taxon>
    </lineage>
</organism>